<keyword evidence="3" id="KW-1185">Reference proteome</keyword>
<feature type="region of interest" description="Disordered" evidence="1">
    <location>
        <begin position="116"/>
        <end position="141"/>
    </location>
</feature>
<organism evidence="2 3">
    <name type="scientific">Hypholoma sublateritium (strain FD-334 SS-4)</name>
    <dbReference type="NCBI Taxonomy" id="945553"/>
    <lineage>
        <taxon>Eukaryota</taxon>
        <taxon>Fungi</taxon>
        <taxon>Dikarya</taxon>
        <taxon>Basidiomycota</taxon>
        <taxon>Agaricomycotina</taxon>
        <taxon>Agaricomycetes</taxon>
        <taxon>Agaricomycetidae</taxon>
        <taxon>Agaricales</taxon>
        <taxon>Agaricineae</taxon>
        <taxon>Strophariaceae</taxon>
        <taxon>Hypholoma</taxon>
    </lineage>
</organism>
<dbReference type="EMBL" id="KN817596">
    <property type="protein sequence ID" value="KJA17941.1"/>
    <property type="molecule type" value="Genomic_DNA"/>
</dbReference>
<name>A0A0D2NMI2_HYPSF</name>
<gene>
    <name evidence="2" type="ORF">HYPSUDRAFT_45787</name>
</gene>
<dbReference type="Proteomes" id="UP000054270">
    <property type="component" value="Unassembled WGS sequence"/>
</dbReference>
<sequence>MYNADHDMYQSTRFQDGLTIHRPDHHPRIQEGLQLSDILSQVAYLNTMMAVPTQSPQPDMYPGLSPNEPIPHYPIDAITSLDVQTAWFASEQAICTDWSYYDYGFQIPEVDDSLAIPSDHSWQGPPPPAPEVDYSSYGYESEGGESPRPCVYNGIPQEWQYLSPAPEIGYSSCGYESQGDESSSPSFYNDIVQGYDGKAFQDIVPISYG</sequence>
<evidence type="ECO:0000313" key="3">
    <source>
        <dbReference type="Proteomes" id="UP000054270"/>
    </source>
</evidence>
<proteinExistence type="predicted"/>
<evidence type="ECO:0000313" key="2">
    <source>
        <dbReference type="EMBL" id="KJA17941.1"/>
    </source>
</evidence>
<reference evidence="3" key="1">
    <citation type="submission" date="2014-04" db="EMBL/GenBank/DDBJ databases">
        <title>Evolutionary Origins and Diversification of the Mycorrhizal Mutualists.</title>
        <authorList>
            <consortium name="DOE Joint Genome Institute"/>
            <consortium name="Mycorrhizal Genomics Consortium"/>
            <person name="Kohler A."/>
            <person name="Kuo A."/>
            <person name="Nagy L.G."/>
            <person name="Floudas D."/>
            <person name="Copeland A."/>
            <person name="Barry K.W."/>
            <person name="Cichocki N."/>
            <person name="Veneault-Fourrey C."/>
            <person name="LaButti K."/>
            <person name="Lindquist E.A."/>
            <person name="Lipzen A."/>
            <person name="Lundell T."/>
            <person name="Morin E."/>
            <person name="Murat C."/>
            <person name="Riley R."/>
            <person name="Ohm R."/>
            <person name="Sun H."/>
            <person name="Tunlid A."/>
            <person name="Henrissat B."/>
            <person name="Grigoriev I.V."/>
            <person name="Hibbett D.S."/>
            <person name="Martin F."/>
        </authorList>
    </citation>
    <scope>NUCLEOTIDE SEQUENCE [LARGE SCALE GENOMIC DNA]</scope>
    <source>
        <strain evidence="3">FD-334 SS-4</strain>
    </source>
</reference>
<evidence type="ECO:0000256" key="1">
    <source>
        <dbReference type="SAM" id="MobiDB-lite"/>
    </source>
</evidence>
<dbReference type="AlphaFoldDB" id="A0A0D2NMI2"/>
<protein>
    <submittedName>
        <fullName evidence="2">Uncharacterized protein</fullName>
    </submittedName>
</protein>
<accession>A0A0D2NMI2</accession>